<proteinExistence type="predicted"/>
<feature type="transmembrane region" description="Helical" evidence="6">
    <location>
        <begin position="85"/>
        <end position="104"/>
    </location>
</feature>
<dbReference type="Proteomes" id="UP000031553">
    <property type="component" value="Unassembled WGS sequence"/>
</dbReference>
<keyword evidence="4 6" id="KW-1133">Transmembrane helix</keyword>
<organism evidence="9 10">
    <name type="scientific">Komagataeibacter intermedius AF2</name>
    <dbReference type="NCBI Taxonomy" id="1458464"/>
    <lineage>
        <taxon>Bacteria</taxon>
        <taxon>Pseudomonadati</taxon>
        <taxon>Pseudomonadota</taxon>
        <taxon>Alphaproteobacteria</taxon>
        <taxon>Acetobacterales</taxon>
        <taxon>Acetobacteraceae</taxon>
        <taxon>Komagataeibacter</taxon>
    </lineage>
</organism>
<feature type="transmembrane region" description="Helical" evidence="6">
    <location>
        <begin position="340"/>
        <end position="362"/>
    </location>
</feature>
<feature type="transmembrane region" description="Helical" evidence="6">
    <location>
        <begin position="374"/>
        <end position="403"/>
    </location>
</feature>
<dbReference type="EMBL" id="JUFX02000024">
    <property type="protein sequence ID" value="KPH88531.1"/>
    <property type="molecule type" value="Genomic_DNA"/>
</dbReference>
<accession>A0A0N1FNA3</accession>
<sequence>MCAISAGRVCIPATHGHGRDMVQIITGVVLPRQHIDRARATLSRMTMGASAWLWGQHTRFVLWLPALLAAGMAMYFTLSWEPSAAWAWGTGMVVVGCVAARLVWGNGLLVRLGCGVAGACAAGALLAWGQAHRMPPFPDLPRRAVHLSGRVLDADGQALRDGARAWRVRLADVRFLDGINTGMPPLRRVLVLRLLPDDACVPVPGDTVLARVILSPPAFPALPGGYDAQRRAWFDGRAGTARALDKVTCVHGHSPSARIASMRQALAQRIRAALPDTRGDIAATVLVGADGAIPARVRDAFADAGLAHLLAVAGLHLAIVMGLVMGGVRMGLALSERAALFWPCRQIAAVCALLAGGGYVLVTGAHLPALRSLFMAMLAVVALVAGRRVVSMRALAVAVVILLCLDAENVAELPLQMSAAAVMALIAGFDALRPGLTAWEHDMTWWRRLGARCAHPLLASVLAGSACIPVGMAHFGTVQPWFVLANLLAVPLMSVWIMPWGLLSFMLMLPGWEKLALVPMGWGIAVVDWLARQVAWLPVAHIGVPAIGNGGLALFFAGLCWLCLWGGRVRLLGFVPVALALLSPWWAARPGVMISPDARMVGVTVGHTILTGPGAHPDPFVLREWQRVTGLGAGMLPDNGRQGVLSCQDRVCRVREPDGDVVVVLSPRQPGWVSCRDARLVVNLSGQAGCPGVALIGRFDIWRNGAYALFPDRAGGVMVRADRQVRGARPWVMRSGGAGMPDLPMARTE</sequence>
<gene>
    <name evidence="9" type="ORF">GLUCOINTEAF2_0201511</name>
</gene>
<keyword evidence="2" id="KW-1003">Cell membrane</keyword>
<evidence type="ECO:0000259" key="7">
    <source>
        <dbReference type="Pfam" id="PF03772"/>
    </source>
</evidence>
<comment type="subcellular location">
    <subcellularLocation>
        <location evidence="1">Cell membrane</location>
        <topology evidence="1">Multi-pass membrane protein</topology>
    </subcellularLocation>
</comment>
<feature type="transmembrane region" description="Helical" evidence="6">
    <location>
        <begin position="571"/>
        <end position="588"/>
    </location>
</feature>
<dbReference type="GO" id="GO:0005886">
    <property type="term" value="C:plasma membrane"/>
    <property type="evidence" value="ECO:0007669"/>
    <property type="project" value="UniProtKB-SubCell"/>
</dbReference>
<dbReference type="InterPro" id="IPR004477">
    <property type="entry name" value="ComEC_N"/>
</dbReference>
<evidence type="ECO:0000256" key="5">
    <source>
        <dbReference type="ARBA" id="ARBA00023136"/>
    </source>
</evidence>
<reference evidence="9 10" key="1">
    <citation type="submission" date="2015-07" db="EMBL/GenBank/DDBJ databases">
        <title>Draft Genome Sequence of Komagataeibacter intermedius Strain AF2, Isolated from Kombucha Tea.</title>
        <authorList>
            <person name="Santos R.A."/>
            <person name="Berretta A.A."/>
            <person name="Barud H.S."/>
            <person name="Ribeiro S.J."/>
            <person name="Gonzalez-Garcia L.N."/>
            <person name="Zucchi T.D."/>
            <person name="Goldman G.H."/>
            <person name="Riano-Pachon D.M."/>
        </authorList>
    </citation>
    <scope>NUCLEOTIDE SEQUENCE [LARGE SCALE GENOMIC DNA]</scope>
    <source>
        <strain evidence="9 10">AF2</strain>
    </source>
</reference>
<evidence type="ECO:0000313" key="10">
    <source>
        <dbReference type="Proteomes" id="UP000031553"/>
    </source>
</evidence>
<keyword evidence="5 6" id="KW-0472">Membrane</keyword>
<feature type="transmembrane region" description="Helical" evidence="6">
    <location>
        <begin position="306"/>
        <end position="328"/>
    </location>
</feature>
<name>A0A0N1FNA3_9PROT</name>
<keyword evidence="3 6" id="KW-0812">Transmembrane</keyword>
<evidence type="ECO:0000259" key="8">
    <source>
        <dbReference type="Pfam" id="PF13567"/>
    </source>
</evidence>
<evidence type="ECO:0000256" key="1">
    <source>
        <dbReference type="ARBA" id="ARBA00004651"/>
    </source>
</evidence>
<dbReference type="InterPro" id="IPR052159">
    <property type="entry name" value="Competence_DNA_uptake"/>
</dbReference>
<dbReference type="PANTHER" id="PTHR30619:SF1">
    <property type="entry name" value="RECOMBINATION PROTEIN 2"/>
    <property type="match status" value="1"/>
</dbReference>
<dbReference type="NCBIfam" id="TIGR00360">
    <property type="entry name" value="ComEC_N-term"/>
    <property type="match status" value="1"/>
</dbReference>
<evidence type="ECO:0000256" key="6">
    <source>
        <dbReference type="SAM" id="Phobius"/>
    </source>
</evidence>
<feature type="transmembrane region" description="Helical" evidence="6">
    <location>
        <begin position="481"/>
        <end position="503"/>
    </location>
</feature>
<evidence type="ECO:0000256" key="4">
    <source>
        <dbReference type="ARBA" id="ARBA00022989"/>
    </source>
</evidence>
<feature type="transmembrane region" description="Helical" evidence="6">
    <location>
        <begin position="453"/>
        <end position="475"/>
    </location>
</feature>
<dbReference type="Pfam" id="PF03772">
    <property type="entry name" value="Competence"/>
    <property type="match status" value="1"/>
</dbReference>
<feature type="transmembrane region" description="Helical" evidence="6">
    <location>
        <begin position="542"/>
        <end position="564"/>
    </location>
</feature>
<dbReference type="PANTHER" id="PTHR30619">
    <property type="entry name" value="DNA INTERNALIZATION/COMPETENCE PROTEIN COMEC/REC2"/>
    <property type="match status" value="1"/>
</dbReference>
<evidence type="ECO:0000256" key="2">
    <source>
        <dbReference type="ARBA" id="ARBA00022475"/>
    </source>
</evidence>
<evidence type="ECO:0000256" key="3">
    <source>
        <dbReference type="ARBA" id="ARBA00022692"/>
    </source>
</evidence>
<dbReference type="Pfam" id="PF13567">
    <property type="entry name" value="DUF4131"/>
    <property type="match status" value="1"/>
</dbReference>
<feature type="transmembrane region" description="Helical" evidence="6">
    <location>
        <begin position="60"/>
        <end position="78"/>
    </location>
</feature>
<dbReference type="AlphaFoldDB" id="A0A0N1FNA3"/>
<dbReference type="InterPro" id="IPR025405">
    <property type="entry name" value="DUF4131"/>
</dbReference>
<protein>
    <submittedName>
        <fullName evidence="9">Competence protein ComE</fullName>
    </submittedName>
</protein>
<evidence type="ECO:0000313" key="9">
    <source>
        <dbReference type="EMBL" id="KPH88531.1"/>
    </source>
</evidence>
<comment type="caution">
    <text evidence="9">The sequence shown here is derived from an EMBL/GenBank/DDBJ whole genome shotgun (WGS) entry which is preliminary data.</text>
</comment>
<feature type="transmembrane region" description="Helical" evidence="6">
    <location>
        <begin position="515"/>
        <end position="536"/>
    </location>
</feature>
<feature type="domain" description="ComEC/Rec2-related protein" evidence="7">
    <location>
        <begin position="286"/>
        <end position="567"/>
    </location>
</feature>
<feature type="transmembrane region" description="Helical" evidence="6">
    <location>
        <begin position="110"/>
        <end position="128"/>
    </location>
</feature>
<feature type="domain" description="DUF4131" evidence="8">
    <location>
        <begin position="80"/>
        <end position="231"/>
    </location>
</feature>